<dbReference type="EMBL" id="CAJOBI010323223">
    <property type="protein sequence ID" value="CAF5188130.1"/>
    <property type="molecule type" value="Genomic_DNA"/>
</dbReference>
<gene>
    <name evidence="2" type="ORF">BYL167_LOCUS60907</name>
    <name evidence="3" type="ORF">GIL414_LOCUS69087</name>
    <name evidence="4" type="ORF">SMN809_LOCUS71241</name>
</gene>
<evidence type="ECO:0000259" key="1">
    <source>
        <dbReference type="Pfam" id="PF12816"/>
    </source>
</evidence>
<name>A0A8S3HIW7_9BILA</name>
<dbReference type="Proteomes" id="UP000681967">
    <property type="component" value="Unassembled WGS sequence"/>
</dbReference>
<accession>A0A8S3HIW7</accession>
<dbReference type="AlphaFoldDB" id="A0A8S3HIW7"/>
<dbReference type="EMBL" id="CAJOBH010231510">
    <property type="protein sequence ID" value="CAF5073359.1"/>
    <property type="molecule type" value="Genomic_DNA"/>
</dbReference>
<protein>
    <recommendedName>
        <fullName evidence="1">Vacuolar protein sorting-associated protein 8 central domain-containing protein</fullName>
    </recommendedName>
</protein>
<dbReference type="InterPro" id="IPR025941">
    <property type="entry name" value="Vps8_central_dom"/>
</dbReference>
<reference evidence="3" key="1">
    <citation type="submission" date="2021-02" db="EMBL/GenBank/DDBJ databases">
        <authorList>
            <person name="Nowell W R."/>
        </authorList>
    </citation>
    <scope>NUCLEOTIDE SEQUENCE</scope>
</reference>
<evidence type="ECO:0000313" key="5">
    <source>
        <dbReference type="Proteomes" id="UP000681720"/>
    </source>
</evidence>
<comment type="caution">
    <text evidence="3">The sequence shown here is derived from an EMBL/GenBank/DDBJ whole genome shotgun (WGS) entry which is preliminary data.</text>
</comment>
<feature type="non-terminal residue" evidence="3">
    <location>
        <position position="142"/>
    </location>
</feature>
<proteinExistence type="predicted"/>
<dbReference type="EMBL" id="CAJOBJ010329400">
    <property type="protein sequence ID" value="CAF5180361.1"/>
    <property type="molecule type" value="Genomic_DNA"/>
</dbReference>
<dbReference type="Proteomes" id="UP000676336">
    <property type="component" value="Unassembled WGS sequence"/>
</dbReference>
<dbReference type="Pfam" id="PF12816">
    <property type="entry name" value="TPR_Vps8"/>
    <property type="match status" value="1"/>
</dbReference>
<evidence type="ECO:0000313" key="4">
    <source>
        <dbReference type="EMBL" id="CAF5188130.1"/>
    </source>
</evidence>
<dbReference type="Proteomes" id="UP000681720">
    <property type="component" value="Unassembled WGS sequence"/>
</dbReference>
<organism evidence="3 5">
    <name type="scientific">Rotaria magnacalcarata</name>
    <dbReference type="NCBI Taxonomy" id="392030"/>
    <lineage>
        <taxon>Eukaryota</taxon>
        <taxon>Metazoa</taxon>
        <taxon>Spiralia</taxon>
        <taxon>Gnathifera</taxon>
        <taxon>Rotifera</taxon>
        <taxon>Eurotatoria</taxon>
        <taxon>Bdelloidea</taxon>
        <taxon>Philodinida</taxon>
        <taxon>Philodinidae</taxon>
        <taxon>Rotaria</taxon>
    </lineage>
</organism>
<feature type="domain" description="Vacuolar protein sorting-associated protein 8 central" evidence="1">
    <location>
        <begin position="5"/>
        <end position="78"/>
    </location>
</feature>
<evidence type="ECO:0000313" key="3">
    <source>
        <dbReference type="EMBL" id="CAF5180361.1"/>
    </source>
</evidence>
<evidence type="ECO:0000313" key="2">
    <source>
        <dbReference type="EMBL" id="CAF5073359.1"/>
    </source>
</evidence>
<sequence>MTLIGNQALVFIQTTLVGEIYPFGGRLSSDLAQFGRNEIVDFLSFLHPRRTGGLLYSNLRTLLHFNTRDFFNLLTMAFDNEEFLNDVDTIKRRAFCDILLRVMVDDVQFSSHQISILFNFLSRQLAKTGQQHIFVQGMLFEQ</sequence>